<evidence type="ECO:0000313" key="4">
    <source>
        <dbReference type="Proteomes" id="UP000307217"/>
    </source>
</evidence>
<keyword evidence="3" id="KW-1185">Reference proteome</keyword>
<organism evidence="1 4">
    <name type="scientific">Pseudoalteromonas aurantia</name>
    <dbReference type="NCBI Taxonomy" id="43654"/>
    <lineage>
        <taxon>Bacteria</taxon>
        <taxon>Pseudomonadati</taxon>
        <taxon>Pseudomonadota</taxon>
        <taxon>Gammaproteobacteria</taxon>
        <taxon>Alteromonadales</taxon>
        <taxon>Pseudoalteromonadaceae</taxon>
        <taxon>Pseudoalteromonas</taxon>
    </lineage>
</organism>
<reference evidence="1 4" key="1">
    <citation type="submission" date="2018-01" db="EMBL/GenBank/DDBJ databases">
        <authorList>
            <person name="Paulsen S."/>
            <person name="Gram L.K."/>
        </authorList>
    </citation>
    <scope>NUCLEOTIDE SEQUENCE [LARGE SCALE GENOMIC DNA]</scope>
    <source>
        <strain evidence="1 4">S3790</strain>
        <strain evidence="2">S3895</strain>
    </source>
</reference>
<proteinExistence type="predicted"/>
<sequence>MKFEQLLNHFDSGICVEQLQKESLLDLALLLVCVDGIISDSELAVVKKWADTLSWNSAVQLDDYICDMTGKCVLAVKNDEIEAFIQHRMKHIVDQPMREFAVKLAHKVISADGKIDSNELAAMSMLEDQV</sequence>
<evidence type="ECO:0000313" key="2">
    <source>
        <dbReference type="EMBL" id="TMO75306.1"/>
    </source>
</evidence>
<name>A0A5S3V6E4_9GAMM</name>
<dbReference type="RefSeq" id="WP_138592719.1">
    <property type="nucleotide sequence ID" value="NZ_PNBW01000038.1"/>
</dbReference>
<dbReference type="OrthoDB" id="6298730at2"/>
<dbReference type="Proteomes" id="UP000307217">
    <property type="component" value="Unassembled WGS sequence"/>
</dbReference>
<evidence type="ECO:0000313" key="1">
    <source>
        <dbReference type="EMBL" id="TMO66655.1"/>
    </source>
</evidence>
<dbReference type="InterPro" id="IPR029024">
    <property type="entry name" value="TerB-like"/>
</dbReference>
<dbReference type="EMBL" id="PNBW01000038">
    <property type="protein sequence ID" value="TMO75306.1"/>
    <property type="molecule type" value="Genomic_DNA"/>
</dbReference>
<protein>
    <recommendedName>
        <fullName evidence="5">Co-chaperone DjlA N-terminal domain-containing protein</fullName>
    </recommendedName>
</protein>
<comment type="caution">
    <text evidence="1">The sequence shown here is derived from an EMBL/GenBank/DDBJ whole genome shotgun (WGS) entry which is preliminary data.</text>
</comment>
<gene>
    <name evidence="1" type="ORF">CWC19_15610</name>
    <name evidence="2" type="ORF">CWC20_08265</name>
</gene>
<dbReference type="AlphaFoldDB" id="A0A5S3V6E4"/>
<evidence type="ECO:0000313" key="3">
    <source>
        <dbReference type="Proteomes" id="UP000307164"/>
    </source>
</evidence>
<evidence type="ECO:0008006" key="5">
    <source>
        <dbReference type="Google" id="ProtNLM"/>
    </source>
</evidence>
<accession>A0A5S3V6E4</accession>
<reference evidence="3 4" key="2">
    <citation type="submission" date="2019-06" db="EMBL/GenBank/DDBJ databases">
        <title>Co-occurence of chitin degradation, pigmentation and bioactivity in marine Pseudoalteromonas.</title>
        <authorList>
            <person name="Sonnenschein E.C."/>
            <person name="Bech P.K."/>
        </authorList>
    </citation>
    <scope>NUCLEOTIDE SEQUENCE [LARGE SCALE GENOMIC DNA]</scope>
    <source>
        <strain evidence="4">S3790</strain>
        <strain evidence="2 3">S3895</strain>
    </source>
</reference>
<dbReference type="EMBL" id="PNBX01000072">
    <property type="protein sequence ID" value="TMO66655.1"/>
    <property type="molecule type" value="Genomic_DNA"/>
</dbReference>
<dbReference type="Gene3D" id="1.10.3680.10">
    <property type="entry name" value="TerB-like"/>
    <property type="match status" value="1"/>
</dbReference>
<reference evidence="1" key="3">
    <citation type="submission" date="2019-09" db="EMBL/GenBank/DDBJ databases">
        <title>Co-occurence of chitin degradation, pigmentation and bioactivity in marine Pseudoalteromonas.</title>
        <authorList>
            <person name="Sonnenschein E.C."/>
            <person name="Bech P.K."/>
        </authorList>
    </citation>
    <scope>NUCLEOTIDE SEQUENCE</scope>
    <source>
        <strain evidence="1">S3790</strain>
    </source>
</reference>
<dbReference type="Proteomes" id="UP000307164">
    <property type="component" value="Unassembled WGS sequence"/>
</dbReference>